<dbReference type="PANTHER" id="PTHR11070">
    <property type="entry name" value="UVRD / RECB / PCRA DNA HELICASE FAMILY MEMBER"/>
    <property type="match status" value="1"/>
</dbReference>
<keyword evidence="10" id="KW-0413">Isomerase</keyword>
<dbReference type="GO" id="GO:0004527">
    <property type="term" value="F:exonuclease activity"/>
    <property type="evidence" value="ECO:0007669"/>
    <property type="project" value="UniProtKB-KW"/>
</dbReference>
<dbReference type="GO" id="GO:0003677">
    <property type="term" value="F:DNA binding"/>
    <property type="evidence" value="ECO:0007669"/>
    <property type="project" value="UniProtKB-KW"/>
</dbReference>
<dbReference type="InterPro" id="IPR014151">
    <property type="entry name" value="DNA_helicase_AddA"/>
</dbReference>
<dbReference type="Pfam" id="PF13361">
    <property type="entry name" value="UvrD_C"/>
    <property type="match status" value="1"/>
</dbReference>
<dbReference type="GO" id="GO:0005524">
    <property type="term" value="F:ATP binding"/>
    <property type="evidence" value="ECO:0007669"/>
    <property type="project" value="UniProtKB-UniRule"/>
</dbReference>
<dbReference type="InterPro" id="IPR011335">
    <property type="entry name" value="Restrct_endonuc-II-like"/>
</dbReference>
<evidence type="ECO:0000259" key="17">
    <source>
        <dbReference type="PROSITE" id="PS51198"/>
    </source>
</evidence>
<dbReference type="AlphaFoldDB" id="A0A2W4ECP0"/>
<keyword evidence="3" id="KW-0227">DNA damage</keyword>
<dbReference type="NCBIfam" id="TIGR02784">
    <property type="entry name" value="addA_alphas"/>
    <property type="match status" value="1"/>
</dbReference>
<keyword evidence="4 15" id="KW-0378">Hydrolase</keyword>
<dbReference type="PANTHER" id="PTHR11070:SF2">
    <property type="entry name" value="ATP-DEPENDENT DNA HELICASE SRS2"/>
    <property type="match status" value="1"/>
</dbReference>
<evidence type="ECO:0000256" key="2">
    <source>
        <dbReference type="ARBA" id="ARBA00022741"/>
    </source>
</evidence>
<dbReference type="InterPro" id="IPR000212">
    <property type="entry name" value="DNA_helicase_UvrD/REP"/>
</dbReference>
<sequence>MSDLADLPNGDDPGTWIGWTTIQQSLASDPVRSAWVSANAGSGKTHVLTQRVIRLLLAGARPSAILCLTYTKAAASEMSNRVFERLAEWATLFDDELRARITQIEGEVPDIFKMAEARRLFAKALETPGGLKIQTIHAFCEALLHQFPLEANVAGHFSVLDDRAASTLLADARRSLLTTTTPEEDAGLAEAFAYVLDLGDESGLEGLLREIVANRNAIRRFTLAAEQQGGVDTLLRSRLGLSANDTEQGIAEQYWPLPGLSGSALDLYLSLADLKGGSKAQEIAYRLRLAARERNSTERAEILEKVLLTSKGEPKGDGQFFVKAMLAEAPQLAEAVAAARAHVVSCRDRLKLMRMYRATRAALTLADRLNHDYEDLKKQRSQLDFEDLITRTADLLTRSGVGPWIHYKLDQGIDHILVDEAQDTSPIQWSVIQSLAEDFFSGESARPTLRTLFAVGDEKQSIYSFQGARPERFSEESDRTRQRVMAGGQAFSPVRLPLSFRSTEDVLSVVDHVFTVPANARGLSATGEAVVHRSSRIGHPGAVDLWDMIMPEAVPREEDWTAPFDATPESAPAAILARRIAHTIDGLVGHETIIEKGKERMIEAGDILVLVRKRDAFVNALTRALKRRDNIPVAGADRLVLTSHIAIQDLLALGRFLLLPGDDLSLMAVLKSPLFDLTEDDVFTIAALRDENESCWKQLQKFAADGHERFADAVERMKMFMALSKSYSVHDFYARVLGSQGGRRQFLARLGTEVSDILDEFLTFALDHETSGLPGLQSFVSTLELEAPVVKREQDKGRNEVRIMTVHASKGLEAPIVFLVDGGSKSFTHTHLPKLRLLESRDGDVSVPVWIPVSALANSLTQADATRIQGQAEEEYRRLLYVGMTRAADRLIVCGYRGVRQNPDTWHMMISSAIGQDGGRCAPASFTGPDDEWQGLKWRVARLDRTFQSAEKTEHRAERKALPAELARPLPPQRHLPRPLSPSGAGTIIDDEADDLLVASPLFADKGRSDRSLEKGRLIHRMLQMLPDIPSSDRVDAARRYIARAAKFWPQVDRDRLVDAVLRLMSHPEMQDVFSAHARAEVSIMGTLAVDQRTFAVSGRIDRLAVLESHVVVLDYKTNRVPPTTADDIPFAHRAQLAIYREILAPLYPGKRIDCVLVYTENASIHTLTDGAIASALAELKTK</sequence>
<dbReference type="GO" id="GO:0043138">
    <property type="term" value="F:3'-5' DNA helicase activity"/>
    <property type="evidence" value="ECO:0007669"/>
    <property type="project" value="UniProtKB-EC"/>
</dbReference>
<keyword evidence="1" id="KW-0540">Nuclease</keyword>
<dbReference type="Gene3D" id="3.30.160.800">
    <property type="match status" value="1"/>
</dbReference>
<evidence type="ECO:0000256" key="3">
    <source>
        <dbReference type="ARBA" id="ARBA00022763"/>
    </source>
</evidence>
<evidence type="ECO:0000256" key="6">
    <source>
        <dbReference type="ARBA" id="ARBA00022839"/>
    </source>
</evidence>
<name>A0A2W4ECP0_9HYPH</name>
<evidence type="ECO:0000256" key="10">
    <source>
        <dbReference type="ARBA" id="ARBA00023235"/>
    </source>
</evidence>
<keyword evidence="5 15" id="KW-0347">Helicase</keyword>
<evidence type="ECO:0000256" key="4">
    <source>
        <dbReference type="ARBA" id="ARBA00022801"/>
    </source>
</evidence>
<dbReference type="EC" id="5.6.2.4" evidence="12"/>
<feature type="binding site" evidence="15">
    <location>
        <begin position="38"/>
        <end position="45"/>
    </location>
    <ligand>
        <name>ATP</name>
        <dbReference type="ChEBI" id="CHEBI:30616"/>
    </ligand>
</feature>
<dbReference type="InterPro" id="IPR038726">
    <property type="entry name" value="PDDEXK_AddAB-type"/>
</dbReference>
<evidence type="ECO:0000256" key="15">
    <source>
        <dbReference type="PROSITE-ProRule" id="PRU00560"/>
    </source>
</evidence>
<accession>A0A2W4ECP0</accession>
<keyword evidence="7 15" id="KW-0067">ATP-binding</keyword>
<evidence type="ECO:0000256" key="13">
    <source>
        <dbReference type="ARBA" id="ARBA00034923"/>
    </source>
</evidence>
<dbReference type="PROSITE" id="PS51217">
    <property type="entry name" value="UVRD_HELICASE_CTER"/>
    <property type="match status" value="1"/>
</dbReference>
<dbReference type="Gene3D" id="1.10.486.10">
    <property type="entry name" value="PCRA, domain 4"/>
    <property type="match status" value="1"/>
</dbReference>
<comment type="caution">
    <text evidence="19">The sequence shown here is derived from an EMBL/GenBank/DDBJ whole genome shotgun (WGS) entry which is preliminary data.</text>
</comment>
<dbReference type="SUPFAM" id="SSF52540">
    <property type="entry name" value="P-loop containing nucleoside triphosphate hydrolases"/>
    <property type="match status" value="1"/>
</dbReference>
<dbReference type="GO" id="GO:0005829">
    <property type="term" value="C:cytosol"/>
    <property type="evidence" value="ECO:0007669"/>
    <property type="project" value="TreeGrafter"/>
</dbReference>
<dbReference type="GO" id="GO:0033202">
    <property type="term" value="C:DNA helicase complex"/>
    <property type="evidence" value="ECO:0007669"/>
    <property type="project" value="TreeGrafter"/>
</dbReference>
<evidence type="ECO:0000259" key="18">
    <source>
        <dbReference type="PROSITE" id="PS51217"/>
    </source>
</evidence>
<comment type="catalytic activity">
    <reaction evidence="11">
        <text>Couples ATP hydrolysis with the unwinding of duplex DNA by translocating in the 3'-5' direction.</text>
        <dbReference type="EC" id="5.6.2.4"/>
    </reaction>
</comment>
<evidence type="ECO:0000256" key="7">
    <source>
        <dbReference type="ARBA" id="ARBA00022840"/>
    </source>
</evidence>
<dbReference type="OrthoDB" id="9810135at2"/>
<proteinExistence type="predicted"/>
<dbReference type="RefSeq" id="WP_111163182.1">
    <property type="nucleotide sequence ID" value="NZ_PCDP01000059.1"/>
</dbReference>
<keyword evidence="2 15" id="KW-0547">Nucleotide-binding</keyword>
<feature type="domain" description="UvrD-like helicase ATP-binding" evidence="17">
    <location>
        <begin position="17"/>
        <end position="503"/>
    </location>
</feature>
<evidence type="ECO:0000256" key="14">
    <source>
        <dbReference type="ARBA" id="ARBA00048988"/>
    </source>
</evidence>
<dbReference type="Gene3D" id="3.90.320.10">
    <property type="match status" value="1"/>
</dbReference>
<evidence type="ECO:0000256" key="9">
    <source>
        <dbReference type="ARBA" id="ARBA00023204"/>
    </source>
</evidence>
<keyword evidence="9" id="KW-0234">DNA repair</keyword>
<dbReference type="InterPro" id="IPR014016">
    <property type="entry name" value="UvrD-like_ATP-bd"/>
</dbReference>
<feature type="domain" description="UvrD-like helicase C-terminal" evidence="18">
    <location>
        <begin position="528"/>
        <end position="811"/>
    </location>
</feature>
<protein>
    <recommendedName>
        <fullName evidence="12">DNA 3'-5' helicase</fullName>
        <ecNumber evidence="12">5.6.2.4</ecNumber>
    </recommendedName>
    <alternativeName>
        <fullName evidence="13">DNA 3'-5' helicase II</fullName>
    </alternativeName>
</protein>
<keyword evidence="8" id="KW-0238">DNA-binding</keyword>
<feature type="region of interest" description="Disordered" evidence="16">
    <location>
        <begin position="949"/>
        <end position="985"/>
    </location>
</feature>
<keyword evidence="6" id="KW-0269">Exonuclease</keyword>
<dbReference type="Proteomes" id="UP000248925">
    <property type="component" value="Unassembled WGS sequence"/>
</dbReference>
<evidence type="ECO:0000256" key="1">
    <source>
        <dbReference type="ARBA" id="ARBA00022722"/>
    </source>
</evidence>
<evidence type="ECO:0000256" key="8">
    <source>
        <dbReference type="ARBA" id="ARBA00023125"/>
    </source>
</evidence>
<keyword evidence="20" id="KW-1185">Reference proteome</keyword>
<evidence type="ECO:0000313" key="20">
    <source>
        <dbReference type="Proteomes" id="UP000248925"/>
    </source>
</evidence>
<dbReference type="PROSITE" id="PS51198">
    <property type="entry name" value="UVRD_HELICASE_ATP_BIND"/>
    <property type="match status" value="1"/>
</dbReference>
<dbReference type="InterPro" id="IPR011604">
    <property type="entry name" value="PDDEXK-like_dom_sf"/>
</dbReference>
<feature type="compositionally biased region" description="Basic and acidic residues" evidence="16">
    <location>
        <begin position="949"/>
        <end position="962"/>
    </location>
</feature>
<gene>
    <name evidence="19" type="primary">addA</name>
    <name evidence="19" type="ORF">CPY51_26420</name>
</gene>
<reference evidence="19 20" key="1">
    <citation type="journal article" date="2018" name="Sci. Rep.">
        <title>Rhizobium tumorigenes sp. nov., a novel plant tumorigenic bacterium isolated from cane gall tumors on thornless blackberry.</title>
        <authorList>
            <person name="Kuzmanovi N."/>
            <person name="Smalla K."/>
            <person name="Gronow S."/>
            <person name="PuBawska J."/>
        </authorList>
    </citation>
    <scope>NUCLEOTIDE SEQUENCE [LARGE SCALE GENOMIC DNA]</scope>
    <source>
        <strain evidence="19 20">CCBAU 85046</strain>
    </source>
</reference>
<dbReference type="EMBL" id="PCDP01000059">
    <property type="protein sequence ID" value="PZM09803.1"/>
    <property type="molecule type" value="Genomic_DNA"/>
</dbReference>
<evidence type="ECO:0000256" key="5">
    <source>
        <dbReference type="ARBA" id="ARBA00022806"/>
    </source>
</evidence>
<evidence type="ECO:0000256" key="16">
    <source>
        <dbReference type="SAM" id="MobiDB-lite"/>
    </source>
</evidence>
<evidence type="ECO:0000313" key="19">
    <source>
        <dbReference type="EMBL" id="PZM09803.1"/>
    </source>
</evidence>
<organism evidence="19 20">
    <name type="scientific">Rhizobium tubonense</name>
    <dbReference type="NCBI Taxonomy" id="484088"/>
    <lineage>
        <taxon>Bacteria</taxon>
        <taxon>Pseudomonadati</taxon>
        <taxon>Pseudomonadota</taxon>
        <taxon>Alphaproteobacteria</taxon>
        <taxon>Hyphomicrobiales</taxon>
        <taxon>Rhizobiaceae</taxon>
        <taxon>Rhizobium/Agrobacterium group</taxon>
        <taxon>Rhizobium</taxon>
    </lineage>
</organism>
<dbReference type="SUPFAM" id="SSF52980">
    <property type="entry name" value="Restriction endonuclease-like"/>
    <property type="match status" value="1"/>
</dbReference>
<evidence type="ECO:0000256" key="11">
    <source>
        <dbReference type="ARBA" id="ARBA00034617"/>
    </source>
</evidence>
<evidence type="ECO:0000256" key="12">
    <source>
        <dbReference type="ARBA" id="ARBA00034808"/>
    </source>
</evidence>
<dbReference type="InterPro" id="IPR014017">
    <property type="entry name" value="DNA_helicase_UvrD-like_C"/>
</dbReference>
<dbReference type="Pfam" id="PF12705">
    <property type="entry name" value="PDDEXK_1"/>
    <property type="match status" value="1"/>
</dbReference>
<dbReference type="Gene3D" id="3.40.50.300">
    <property type="entry name" value="P-loop containing nucleotide triphosphate hydrolases"/>
    <property type="match status" value="3"/>
</dbReference>
<comment type="catalytic activity">
    <reaction evidence="14">
        <text>ATP + H2O = ADP + phosphate + H(+)</text>
        <dbReference type="Rhea" id="RHEA:13065"/>
        <dbReference type="ChEBI" id="CHEBI:15377"/>
        <dbReference type="ChEBI" id="CHEBI:15378"/>
        <dbReference type="ChEBI" id="CHEBI:30616"/>
        <dbReference type="ChEBI" id="CHEBI:43474"/>
        <dbReference type="ChEBI" id="CHEBI:456216"/>
        <dbReference type="EC" id="5.6.2.4"/>
    </reaction>
</comment>
<dbReference type="GO" id="GO:0000725">
    <property type="term" value="P:recombinational repair"/>
    <property type="evidence" value="ECO:0007669"/>
    <property type="project" value="TreeGrafter"/>
</dbReference>
<dbReference type="Pfam" id="PF00580">
    <property type="entry name" value="UvrD-helicase"/>
    <property type="match status" value="1"/>
</dbReference>
<dbReference type="InterPro" id="IPR027417">
    <property type="entry name" value="P-loop_NTPase"/>
</dbReference>